<dbReference type="STRING" id="196109.A0A136IRI3"/>
<dbReference type="Proteomes" id="UP000070501">
    <property type="component" value="Unassembled WGS sequence"/>
</dbReference>
<dbReference type="PANTHER" id="PTHR24376:SF235">
    <property type="entry name" value="C2H2-TYPE DOMAIN-CONTAINING PROTEIN"/>
    <property type="match status" value="1"/>
</dbReference>
<feature type="compositionally biased region" description="Polar residues" evidence="8">
    <location>
        <begin position="218"/>
        <end position="236"/>
    </location>
</feature>
<dbReference type="AlphaFoldDB" id="A0A136IRI3"/>
<feature type="domain" description="C2H2-type" evidence="9">
    <location>
        <begin position="74"/>
        <end position="99"/>
    </location>
</feature>
<reference evidence="11" key="1">
    <citation type="submission" date="2016-02" db="EMBL/GenBank/DDBJ databases">
        <title>Draft genome sequence of Microdochium bolleyi, a fungal endophyte of beachgrass.</title>
        <authorList>
            <consortium name="DOE Joint Genome Institute"/>
            <person name="David A.S."/>
            <person name="May G."/>
            <person name="Haridas S."/>
            <person name="Lim J."/>
            <person name="Wang M."/>
            <person name="Labutti K."/>
            <person name="Lipzen A."/>
            <person name="Barry K."/>
            <person name="Grigoriev I.V."/>
        </authorList>
    </citation>
    <scope>NUCLEOTIDE SEQUENCE [LARGE SCALE GENOMIC DNA]</scope>
    <source>
        <strain evidence="11">J235TASD1</strain>
    </source>
</reference>
<dbReference type="InParanoid" id="A0A136IRI3"/>
<dbReference type="SUPFAM" id="SSF57667">
    <property type="entry name" value="beta-beta-alpha zinc fingers"/>
    <property type="match status" value="2"/>
</dbReference>
<dbReference type="PROSITE" id="PS50157">
    <property type="entry name" value="ZINC_FINGER_C2H2_2"/>
    <property type="match status" value="4"/>
</dbReference>
<keyword evidence="11" id="KW-1185">Reference proteome</keyword>
<evidence type="ECO:0000313" key="10">
    <source>
        <dbReference type="EMBL" id="KXJ87550.1"/>
    </source>
</evidence>
<proteinExistence type="predicted"/>
<dbReference type="GO" id="GO:0008270">
    <property type="term" value="F:zinc ion binding"/>
    <property type="evidence" value="ECO:0007669"/>
    <property type="project" value="UniProtKB-KW"/>
</dbReference>
<feature type="domain" description="C2H2-type" evidence="9">
    <location>
        <begin position="14"/>
        <end position="41"/>
    </location>
</feature>
<evidence type="ECO:0000256" key="5">
    <source>
        <dbReference type="ARBA" id="ARBA00022833"/>
    </source>
</evidence>
<dbReference type="PROSITE" id="PS00028">
    <property type="entry name" value="ZINC_FINGER_C2H2_1"/>
    <property type="match status" value="4"/>
</dbReference>
<feature type="domain" description="C2H2-type" evidence="9">
    <location>
        <begin position="169"/>
        <end position="198"/>
    </location>
</feature>
<keyword evidence="4 7" id="KW-0863">Zinc-finger</keyword>
<dbReference type="GO" id="GO:0000978">
    <property type="term" value="F:RNA polymerase II cis-regulatory region sequence-specific DNA binding"/>
    <property type="evidence" value="ECO:0007669"/>
    <property type="project" value="TreeGrafter"/>
</dbReference>
<sequence length="454" mass="48880">MVMHVRHTKHVKPYACQQCAKGFTSESGLSQHAASHVAAGPVPFGCSNPRCKKTFTTQDARDQHMASTRHGKPHSCQQCGRGFATASALADHASAKGHAEAGFESGINGARSESAGNSSSSNSSGSPILTPAMSTPEPASPALYRCHSCERTFKAQAALDMHFEVKHVNTCRGCRRGFATESALEQHMQSTSHRAGHDNTRAGSALLFRASSFSSGSDTSWHTTPSGRSTPAGAQTGLTTSGTCVANELALAMASSLRLQGDKAPLHTPLDVFFRAFDGFAHDPKAPIHISFERLRRHLGHKLTAQKLTSVRKDLHKAFDRELEEHYGGMRDLGAWQTMCQLVAGDEPGRSITACKKILNNIHVNIFDLVDYARSGAARSCSTSADTASQTQQPARELGIRLKTFSSVKALKTYSKKNGKLFPLEGGAKRNGDRSAALRAFLRFFHIGQGMIGY</sequence>
<comment type="subcellular location">
    <subcellularLocation>
        <location evidence="1">Nucleus</location>
    </subcellularLocation>
</comment>
<name>A0A136IRI3_9PEZI</name>
<organism evidence="10 11">
    <name type="scientific">Microdochium bolleyi</name>
    <dbReference type="NCBI Taxonomy" id="196109"/>
    <lineage>
        <taxon>Eukaryota</taxon>
        <taxon>Fungi</taxon>
        <taxon>Dikarya</taxon>
        <taxon>Ascomycota</taxon>
        <taxon>Pezizomycotina</taxon>
        <taxon>Sordariomycetes</taxon>
        <taxon>Xylariomycetidae</taxon>
        <taxon>Xylariales</taxon>
        <taxon>Microdochiaceae</taxon>
        <taxon>Microdochium</taxon>
    </lineage>
</organism>
<feature type="compositionally biased region" description="Low complexity" evidence="8">
    <location>
        <begin position="108"/>
        <end position="126"/>
    </location>
</feature>
<gene>
    <name evidence="10" type="ORF">Micbo1qcDRAFT_236398</name>
</gene>
<evidence type="ECO:0000313" key="11">
    <source>
        <dbReference type="Proteomes" id="UP000070501"/>
    </source>
</evidence>
<evidence type="ECO:0000256" key="2">
    <source>
        <dbReference type="ARBA" id="ARBA00022723"/>
    </source>
</evidence>
<keyword evidence="2" id="KW-0479">Metal-binding</keyword>
<evidence type="ECO:0000259" key="9">
    <source>
        <dbReference type="PROSITE" id="PS50157"/>
    </source>
</evidence>
<protein>
    <recommendedName>
        <fullName evidence="9">C2H2-type domain-containing protein</fullName>
    </recommendedName>
</protein>
<dbReference type="SMART" id="SM00355">
    <property type="entry name" value="ZnF_C2H2"/>
    <property type="match status" value="5"/>
</dbReference>
<dbReference type="EMBL" id="KQ964262">
    <property type="protein sequence ID" value="KXJ87550.1"/>
    <property type="molecule type" value="Genomic_DNA"/>
</dbReference>
<evidence type="ECO:0000256" key="4">
    <source>
        <dbReference type="ARBA" id="ARBA00022771"/>
    </source>
</evidence>
<evidence type="ECO:0000256" key="8">
    <source>
        <dbReference type="SAM" id="MobiDB-lite"/>
    </source>
</evidence>
<feature type="region of interest" description="Disordered" evidence="8">
    <location>
        <begin position="106"/>
        <end position="137"/>
    </location>
</feature>
<dbReference type="PANTHER" id="PTHR24376">
    <property type="entry name" value="ZINC FINGER PROTEIN"/>
    <property type="match status" value="1"/>
</dbReference>
<keyword evidence="3" id="KW-0677">Repeat</keyword>
<dbReference type="FunFam" id="3.30.160.60:FF:000110">
    <property type="entry name" value="Zinc finger protein-like"/>
    <property type="match status" value="1"/>
</dbReference>
<evidence type="ECO:0000256" key="7">
    <source>
        <dbReference type="PROSITE-ProRule" id="PRU00042"/>
    </source>
</evidence>
<feature type="region of interest" description="Disordered" evidence="8">
    <location>
        <begin position="215"/>
        <end position="236"/>
    </location>
</feature>
<evidence type="ECO:0000256" key="6">
    <source>
        <dbReference type="ARBA" id="ARBA00023242"/>
    </source>
</evidence>
<dbReference type="GO" id="GO:0001228">
    <property type="term" value="F:DNA-binding transcription activator activity, RNA polymerase II-specific"/>
    <property type="evidence" value="ECO:0007669"/>
    <property type="project" value="TreeGrafter"/>
</dbReference>
<dbReference type="OrthoDB" id="6105938at2759"/>
<feature type="domain" description="C2H2-type" evidence="9">
    <location>
        <begin position="144"/>
        <end position="167"/>
    </location>
</feature>
<dbReference type="GO" id="GO:0005634">
    <property type="term" value="C:nucleus"/>
    <property type="evidence" value="ECO:0007669"/>
    <property type="project" value="UniProtKB-SubCell"/>
</dbReference>
<evidence type="ECO:0000256" key="1">
    <source>
        <dbReference type="ARBA" id="ARBA00004123"/>
    </source>
</evidence>
<evidence type="ECO:0000256" key="3">
    <source>
        <dbReference type="ARBA" id="ARBA00022737"/>
    </source>
</evidence>
<dbReference type="InterPro" id="IPR013087">
    <property type="entry name" value="Znf_C2H2_type"/>
</dbReference>
<keyword evidence="6" id="KW-0539">Nucleus</keyword>
<dbReference type="Gene3D" id="3.30.160.60">
    <property type="entry name" value="Classic Zinc Finger"/>
    <property type="match status" value="3"/>
</dbReference>
<accession>A0A136IRI3</accession>
<dbReference type="InterPro" id="IPR036236">
    <property type="entry name" value="Znf_C2H2_sf"/>
</dbReference>
<keyword evidence="5" id="KW-0862">Zinc</keyword>
<dbReference type="Pfam" id="PF12874">
    <property type="entry name" value="zf-met"/>
    <property type="match status" value="1"/>
</dbReference>